<dbReference type="EMBL" id="FNZR01000004">
    <property type="protein sequence ID" value="SEL31651.1"/>
    <property type="molecule type" value="Genomic_DNA"/>
</dbReference>
<keyword evidence="2" id="KW-1185">Reference proteome</keyword>
<dbReference type="Proteomes" id="UP000198916">
    <property type="component" value="Unassembled WGS sequence"/>
</dbReference>
<protein>
    <submittedName>
        <fullName evidence="1">Uncharacterized protein</fullName>
    </submittedName>
</protein>
<accession>A0A1H7P784</accession>
<proteinExistence type="predicted"/>
<evidence type="ECO:0000313" key="1">
    <source>
        <dbReference type="EMBL" id="SEL31651.1"/>
    </source>
</evidence>
<gene>
    <name evidence="1" type="ORF">SAMN05421740_104241</name>
</gene>
<name>A0A1H7P784_9SPHI</name>
<organism evidence="1 2">
    <name type="scientific">Parapedobacter koreensis</name>
    <dbReference type="NCBI Taxonomy" id="332977"/>
    <lineage>
        <taxon>Bacteria</taxon>
        <taxon>Pseudomonadati</taxon>
        <taxon>Bacteroidota</taxon>
        <taxon>Sphingobacteriia</taxon>
        <taxon>Sphingobacteriales</taxon>
        <taxon>Sphingobacteriaceae</taxon>
        <taxon>Parapedobacter</taxon>
    </lineage>
</organism>
<evidence type="ECO:0000313" key="2">
    <source>
        <dbReference type="Proteomes" id="UP000198916"/>
    </source>
</evidence>
<dbReference type="STRING" id="332977.SAMN05421740_104241"/>
<sequence length="93" mass="10925">MRKIFKPYFEVDIGWCTAHLFNQVVCFLQSPVLQPPVRFHFIAIFRAEGPRCSLVQINRNRFENSPITIGLLERSKWFVQPLSSEVLMVFILL</sequence>
<reference evidence="2" key="1">
    <citation type="submission" date="2016-10" db="EMBL/GenBank/DDBJ databases">
        <authorList>
            <person name="Varghese N."/>
            <person name="Submissions S."/>
        </authorList>
    </citation>
    <scope>NUCLEOTIDE SEQUENCE [LARGE SCALE GENOMIC DNA]</scope>
    <source>
        <strain evidence="2">Jip14</strain>
    </source>
</reference>
<dbReference type="AlphaFoldDB" id="A0A1H7P784"/>